<accession>A0A7W4Z693</accession>
<dbReference type="PRINTS" id="PR01035">
    <property type="entry name" value="TCRTETA"/>
</dbReference>
<dbReference type="GO" id="GO:0005886">
    <property type="term" value="C:plasma membrane"/>
    <property type="evidence" value="ECO:0007669"/>
    <property type="project" value="UniProtKB-SubCell"/>
</dbReference>
<proteinExistence type="inferred from homology"/>
<keyword evidence="6 8" id="KW-1133">Transmembrane helix</keyword>
<dbReference type="PANTHER" id="PTHR23502">
    <property type="entry name" value="MAJOR FACILITATOR SUPERFAMILY"/>
    <property type="match status" value="1"/>
</dbReference>
<feature type="transmembrane region" description="Helical" evidence="8">
    <location>
        <begin position="280"/>
        <end position="302"/>
    </location>
</feature>
<dbReference type="Proteomes" id="UP000537130">
    <property type="component" value="Unassembled WGS sequence"/>
</dbReference>
<evidence type="ECO:0000256" key="5">
    <source>
        <dbReference type="ARBA" id="ARBA00022692"/>
    </source>
</evidence>
<comment type="subcellular location">
    <subcellularLocation>
        <location evidence="8">Cell inner membrane</location>
        <topology evidence="8">Multi-pass membrane protein</topology>
    </subcellularLocation>
    <subcellularLocation>
        <location evidence="1">Cell membrane</location>
        <topology evidence="1">Multi-pass membrane protein</topology>
    </subcellularLocation>
</comment>
<feature type="transmembrane region" description="Helical" evidence="8">
    <location>
        <begin position="213"/>
        <end position="237"/>
    </location>
</feature>
<reference evidence="10 11" key="1">
    <citation type="submission" date="2020-08" db="EMBL/GenBank/DDBJ databases">
        <title>Genomic Encyclopedia of Type Strains, Phase III (KMG-III): the genomes of soil and plant-associated and newly described type strains.</title>
        <authorList>
            <person name="Whitman W."/>
        </authorList>
    </citation>
    <scope>NUCLEOTIDE SEQUENCE [LARGE SCALE GENOMIC DNA]</scope>
    <source>
        <strain evidence="10 11">CECT 8654</strain>
    </source>
</reference>
<comment type="caution">
    <text evidence="10">The sequence shown here is derived from an EMBL/GenBank/DDBJ whole genome shotgun (WGS) entry which is preliminary data.</text>
</comment>
<feature type="transmembrane region" description="Helical" evidence="8">
    <location>
        <begin position="165"/>
        <end position="185"/>
    </location>
</feature>
<evidence type="ECO:0000256" key="8">
    <source>
        <dbReference type="RuleBase" id="RU365088"/>
    </source>
</evidence>
<keyword evidence="5 8" id="KW-0812">Transmembrane</keyword>
<evidence type="ECO:0000256" key="3">
    <source>
        <dbReference type="ARBA" id="ARBA00022448"/>
    </source>
</evidence>
<dbReference type="InterPro" id="IPR011701">
    <property type="entry name" value="MFS"/>
</dbReference>
<dbReference type="Gene3D" id="1.20.1720.10">
    <property type="entry name" value="Multidrug resistance protein D"/>
    <property type="match status" value="1"/>
</dbReference>
<evidence type="ECO:0000313" key="11">
    <source>
        <dbReference type="Proteomes" id="UP000537130"/>
    </source>
</evidence>
<evidence type="ECO:0000256" key="6">
    <source>
        <dbReference type="ARBA" id="ARBA00022989"/>
    </source>
</evidence>
<keyword evidence="4" id="KW-1003">Cell membrane</keyword>
<dbReference type="PROSITE" id="PS50850">
    <property type="entry name" value="MFS"/>
    <property type="match status" value="1"/>
</dbReference>
<feature type="transmembrane region" description="Helical" evidence="8">
    <location>
        <begin position="77"/>
        <end position="96"/>
    </location>
</feature>
<keyword evidence="3 8" id="KW-0813">Transport</keyword>
<keyword evidence="7 8" id="KW-0472">Membrane</keyword>
<dbReference type="NCBIfam" id="TIGR00710">
    <property type="entry name" value="efflux_Bcr_CflA"/>
    <property type="match status" value="1"/>
</dbReference>
<evidence type="ECO:0000313" key="10">
    <source>
        <dbReference type="EMBL" id="MBB3048018.1"/>
    </source>
</evidence>
<dbReference type="AlphaFoldDB" id="A0A7W4Z693"/>
<feature type="transmembrane region" description="Helical" evidence="8">
    <location>
        <begin position="249"/>
        <end position="268"/>
    </location>
</feature>
<sequence>MKSLDPQSRWTLWLMSAFVAFGPLSTDMYLPALPSLVAYFDTTLPAVQWTLSAYLIGFAVFHLVCGPLADRFGRKPILLGGIGLFTVACVGCALAESVESLVIWRFIQGVSACVGPTLGRAMARDIYGPTQAAKALGYMAAIMAIAPVIAPLLGGWMMTFTGWQAIFWSLAVYGLLAFTTVWLVLPETLVKPTELKLAVILANYRVLLTHRHFLVAALGIATMYSGAFAFISGSSFVLIDFMGVPPEQFGWWFMLIVAGYMGGSLYTARMAHQLDPMQTMMGGALLAGVSAGVMALLSALGWHHPLAVVLPMVFYTAAVGITMPQAMSVALAPFADMAATASALLGFLQMGTAALAGAFVGIHLDGTAAPMALTMMLGGLIAAFGFWLLRRRMD</sequence>
<dbReference type="RefSeq" id="WP_183410769.1">
    <property type="nucleotide sequence ID" value="NZ_JACHWY010000002.1"/>
</dbReference>
<evidence type="ECO:0000256" key="1">
    <source>
        <dbReference type="ARBA" id="ARBA00004651"/>
    </source>
</evidence>
<evidence type="ECO:0000259" key="9">
    <source>
        <dbReference type="PROSITE" id="PS50850"/>
    </source>
</evidence>
<dbReference type="SUPFAM" id="SSF103473">
    <property type="entry name" value="MFS general substrate transporter"/>
    <property type="match status" value="1"/>
</dbReference>
<feature type="transmembrane region" description="Helical" evidence="8">
    <location>
        <begin position="308"/>
        <end position="331"/>
    </location>
</feature>
<protein>
    <recommendedName>
        <fullName evidence="8">Bcr/CflA family efflux transporter</fullName>
    </recommendedName>
</protein>
<feature type="transmembrane region" description="Helical" evidence="8">
    <location>
        <begin position="12"/>
        <end position="40"/>
    </location>
</feature>
<dbReference type="GO" id="GO:1990961">
    <property type="term" value="P:xenobiotic detoxification by transmembrane export across the plasma membrane"/>
    <property type="evidence" value="ECO:0007669"/>
    <property type="project" value="InterPro"/>
</dbReference>
<comment type="similarity">
    <text evidence="2 8">Belongs to the major facilitator superfamily. Bcr/CmlA family.</text>
</comment>
<feature type="transmembrane region" description="Helical" evidence="8">
    <location>
        <begin position="368"/>
        <end position="389"/>
    </location>
</feature>
<evidence type="ECO:0000256" key="4">
    <source>
        <dbReference type="ARBA" id="ARBA00022475"/>
    </source>
</evidence>
<organism evidence="10 11">
    <name type="scientific">Litorivivens lipolytica</name>
    <dbReference type="NCBI Taxonomy" id="1524264"/>
    <lineage>
        <taxon>Bacteria</taxon>
        <taxon>Pseudomonadati</taxon>
        <taxon>Pseudomonadota</taxon>
        <taxon>Gammaproteobacteria</taxon>
        <taxon>Litorivivens</taxon>
    </lineage>
</organism>
<feature type="transmembrane region" description="Helical" evidence="8">
    <location>
        <begin position="135"/>
        <end position="159"/>
    </location>
</feature>
<dbReference type="PANTHER" id="PTHR23502:SF132">
    <property type="entry name" value="POLYAMINE TRANSPORTER 2-RELATED"/>
    <property type="match status" value="1"/>
</dbReference>
<keyword evidence="8" id="KW-0997">Cell inner membrane</keyword>
<keyword evidence="11" id="KW-1185">Reference proteome</keyword>
<dbReference type="InterPro" id="IPR020846">
    <property type="entry name" value="MFS_dom"/>
</dbReference>
<feature type="transmembrane region" description="Helical" evidence="8">
    <location>
        <begin position="343"/>
        <end position="362"/>
    </location>
</feature>
<evidence type="ECO:0000256" key="7">
    <source>
        <dbReference type="ARBA" id="ARBA00023136"/>
    </source>
</evidence>
<dbReference type="CDD" id="cd17320">
    <property type="entry name" value="MFS_MdfA_MDR_like"/>
    <property type="match status" value="1"/>
</dbReference>
<dbReference type="GO" id="GO:0015385">
    <property type="term" value="F:sodium:proton antiporter activity"/>
    <property type="evidence" value="ECO:0007669"/>
    <property type="project" value="TreeGrafter"/>
</dbReference>
<feature type="transmembrane region" description="Helical" evidence="8">
    <location>
        <begin position="102"/>
        <end position="123"/>
    </location>
</feature>
<dbReference type="InterPro" id="IPR001958">
    <property type="entry name" value="Tet-R_TetA/multi-R_MdtG-like"/>
</dbReference>
<dbReference type="Pfam" id="PF07690">
    <property type="entry name" value="MFS_1"/>
    <property type="match status" value="1"/>
</dbReference>
<dbReference type="InterPro" id="IPR036259">
    <property type="entry name" value="MFS_trans_sf"/>
</dbReference>
<gene>
    <name evidence="10" type="ORF">FHR99_002284</name>
</gene>
<feature type="domain" description="Major facilitator superfamily (MFS) profile" evidence="9">
    <location>
        <begin position="11"/>
        <end position="394"/>
    </location>
</feature>
<dbReference type="InterPro" id="IPR004812">
    <property type="entry name" value="Efflux_drug-R_Bcr/CmlA"/>
</dbReference>
<dbReference type="EMBL" id="JACHWY010000002">
    <property type="protein sequence ID" value="MBB3048018.1"/>
    <property type="molecule type" value="Genomic_DNA"/>
</dbReference>
<dbReference type="GO" id="GO:0042910">
    <property type="term" value="F:xenobiotic transmembrane transporter activity"/>
    <property type="evidence" value="ECO:0007669"/>
    <property type="project" value="InterPro"/>
</dbReference>
<name>A0A7W4Z693_9GAMM</name>
<feature type="transmembrane region" description="Helical" evidence="8">
    <location>
        <begin position="46"/>
        <end position="65"/>
    </location>
</feature>
<evidence type="ECO:0000256" key="2">
    <source>
        <dbReference type="ARBA" id="ARBA00006236"/>
    </source>
</evidence>